<dbReference type="Gene3D" id="3.40.50.300">
    <property type="entry name" value="P-loop containing nucleotide triphosphate hydrolases"/>
    <property type="match status" value="1"/>
</dbReference>
<evidence type="ECO:0000256" key="1">
    <source>
        <dbReference type="ARBA" id="ARBA00022741"/>
    </source>
</evidence>
<dbReference type="InterPro" id="IPR035650">
    <property type="entry name" value="Tet_C"/>
</dbReference>
<proteinExistence type="predicted"/>
<dbReference type="InterPro" id="IPR009000">
    <property type="entry name" value="Transl_B-barrel_sf"/>
</dbReference>
<dbReference type="Pfam" id="PF03764">
    <property type="entry name" value="EFG_IV"/>
    <property type="match status" value="1"/>
</dbReference>
<dbReference type="SUPFAM" id="SSF54211">
    <property type="entry name" value="Ribosomal protein S5 domain 2-like"/>
    <property type="match status" value="1"/>
</dbReference>
<dbReference type="InterPro" id="IPR020568">
    <property type="entry name" value="Ribosomal_Su5_D2-typ_SF"/>
</dbReference>
<accession>A0ABS1J165</accession>
<dbReference type="PROSITE" id="PS00301">
    <property type="entry name" value="G_TR_1"/>
    <property type="match status" value="1"/>
</dbReference>
<dbReference type="SUPFAM" id="SSF54980">
    <property type="entry name" value="EF-G C-terminal domain-like"/>
    <property type="match status" value="2"/>
</dbReference>
<dbReference type="Pfam" id="PF00679">
    <property type="entry name" value="EFG_C"/>
    <property type="match status" value="1"/>
</dbReference>
<dbReference type="SUPFAM" id="SSF50447">
    <property type="entry name" value="Translation proteins"/>
    <property type="match status" value="1"/>
</dbReference>
<evidence type="ECO:0000313" key="8">
    <source>
        <dbReference type="Proteomes" id="UP000604730"/>
    </source>
</evidence>
<evidence type="ECO:0000256" key="5">
    <source>
        <dbReference type="SAM" id="MobiDB-lite"/>
    </source>
</evidence>
<keyword evidence="8" id="KW-1185">Reference proteome</keyword>
<evidence type="ECO:0000259" key="6">
    <source>
        <dbReference type="PROSITE" id="PS51722"/>
    </source>
</evidence>
<dbReference type="RefSeq" id="WP_208429338.1">
    <property type="nucleotide sequence ID" value="NZ_JAEPRJ010000001.1"/>
</dbReference>
<dbReference type="PROSITE" id="PS51722">
    <property type="entry name" value="G_TR_2"/>
    <property type="match status" value="1"/>
</dbReference>
<dbReference type="InterPro" id="IPR027417">
    <property type="entry name" value="P-loop_NTPase"/>
</dbReference>
<dbReference type="InterPro" id="IPR035647">
    <property type="entry name" value="EFG_III/V"/>
</dbReference>
<dbReference type="InterPro" id="IPR000795">
    <property type="entry name" value="T_Tr_GTP-bd_dom"/>
</dbReference>
<reference evidence="7 8" key="1">
    <citation type="submission" date="2021-01" db="EMBL/GenBank/DDBJ databases">
        <title>Isolation and description of Catonella massiliensis sp. nov., a novel Catonella species, isolated from a stable periodontitis subject.</title>
        <authorList>
            <person name="Antezack A."/>
            <person name="Boxberger M."/>
            <person name="La Scola B."/>
            <person name="Monnet-Corti V."/>
        </authorList>
    </citation>
    <scope>NUCLEOTIDE SEQUENCE [LARGE SCALE GENOMIC DNA]</scope>
    <source>
        <strain evidence="7 8">Marseille-Q4567</strain>
    </source>
</reference>
<dbReference type="Proteomes" id="UP000604730">
    <property type="component" value="Unassembled WGS sequence"/>
</dbReference>
<name>A0ABS1J165_9FIRM</name>
<dbReference type="Gene3D" id="2.40.30.10">
    <property type="entry name" value="Translation factors"/>
    <property type="match status" value="1"/>
</dbReference>
<keyword evidence="2" id="KW-0648">Protein biosynthesis</keyword>
<dbReference type="PRINTS" id="PR01037">
    <property type="entry name" value="TCRTETOQM"/>
</dbReference>
<dbReference type="InterPro" id="IPR014721">
    <property type="entry name" value="Ribsml_uS5_D2-typ_fold_subgr"/>
</dbReference>
<dbReference type="InterPro" id="IPR005225">
    <property type="entry name" value="Small_GTP-bd"/>
</dbReference>
<keyword evidence="4" id="KW-0046">Antibiotic resistance</keyword>
<evidence type="ECO:0000256" key="2">
    <source>
        <dbReference type="ARBA" id="ARBA00022917"/>
    </source>
</evidence>
<dbReference type="SUPFAM" id="SSF52540">
    <property type="entry name" value="P-loop containing nucleoside triphosphate hydrolases"/>
    <property type="match status" value="1"/>
</dbReference>
<dbReference type="PANTHER" id="PTHR43261:SF1">
    <property type="entry name" value="RIBOSOME-RELEASING FACTOR 2, MITOCHONDRIAL"/>
    <property type="match status" value="1"/>
</dbReference>
<evidence type="ECO:0000256" key="4">
    <source>
        <dbReference type="ARBA" id="ARBA00023251"/>
    </source>
</evidence>
<dbReference type="CDD" id="cd03711">
    <property type="entry name" value="Tet_C"/>
    <property type="match status" value="1"/>
</dbReference>
<sequence length="870" mass="97072">MGHIVFGILAQVDAGKTTLSESLLLSAGVLKKAGRVDKKDAFLDNYELERERGITIFSKQAEFQAFGKDFTLLDTPGHVDFSVEMERVLSVLDVAVLVISASAGVQSQVSAIWKLLKHYDIPAFIFVNKMDQPDTSKEEILIELKEKLDSNIIDYADANSDKAGYEKFLEEVSLTDETVLEAYMETGSVDFTDIQNLVRNRKFFPAFFGSALKYEGVDEFLKSFAALVIPPVYGNEFAARVFKIARDDAGNRLTYMKLMGGSLSVREMIGDEKVTGIRIYSGEKYESRDRVEAGEVCVVTGLKGTKAGKGLGWLSGTEVGSVLKQVMSYKVELPEDEPAHVFLPKIREISEEIPELSVKYSEEKKEITISLMGEVQTEVLKHLIKERYNVDIGFGEGHTLYKETIAETVYGVGHFEPLRHYAEVELRLEPAERGSGLSFASEVSEDELSLNYQRLILSHLEEKEYKGVLTGSPITDMKITLVAGRAHLKHTEGGDFRQATYRAVRQGLMQASSVLLEPVYDFKLEVPEEAIGRAMTDIVKMNGSFTSPENISGKAVLTGKVPVSEVKNYVLELRAYTKGEGILTLTPSDYEVCHNAEEVIEAIGYYPEADIENTADSVFCSHGAGFVVPWNEVINYMHLPYFGDTKEEESEEEAFLRYANRLPSQVGSDRGEVFLGTDEIDSILKSAVSSNKKKEEESARNRWKGRGRTDECPEVSTNTKRVKSSIGKDDYLLVDGYNIIFAWQELKELADINIDSARDKLIEKLANYQGYRGCKLILVFDAYKVRGGKENVIKQGDMWIVYTKEAETADRYIAKASLELTGKGLVRVATSDALIQMIIFGSGAVRTSARELEAEVKYVEGQISEKLEKM</sequence>
<evidence type="ECO:0000313" key="7">
    <source>
        <dbReference type="EMBL" id="MBK5897881.1"/>
    </source>
</evidence>
<dbReference type="PRINTS" id="PR00315">
    <property type="entry name" value="ELONGATNFCT"/>
</dbReference>
<dbReference type="InterPro" id="IPR031157">
    <property type="entry name" value="G_TR_CS"/>
</dbReference>
<dbReference type="SMART" id="SM00838">
    <property type="entry name" value="EFG_C"/>
    <property type="match status" value="1"/>
</dbReference>
<dbReference type="Pfam" id="PF05991">
    <property type="entry name" value="NYN_YacP"/>
    <property type="match status" value="1"/>
</dbReference>
<keyword evidence="1" id="KW-0547">Nucleotide-binding</keyword>
<dbReference type="EMBL" id="JAEPRJ010000001">
    <property type="protein sequence ID" value="MBK5897881.1"/>
    <property type="molecule type" value="Genomic_DNA"/>
</dbReference>
<gene>
    <name evidence="7" type="ORF">JJN12_08840</name>
</gene>
<protein>
    <submittedName>
        <fullName evidence="7">TetM/TetW/TetO/TetS family tetracycline resistance ribosomal protection protein</fullName>
    </submittedName>
</protein>
<dbReference type="InterPro" id="IPR010298">
    <property type="entry name" value="YacP-like"/>
</dbReference>
<comment type="caution">
    <text evidence="7">The sequence shown here is derived from an EMBL/GenBank/DDBJ whole genome shotgun (WGS) entry which is preliminary data.</text>
</comment>
<dbReference type="PANTHER" id="PTHR43261">
    <property type="entry name" value="TRANSLATION ELONGATION FACTOR G-RELATED"/>
    <property type="match status" value="1"/>
</dbReference>
<dbReference type="NCBIfam" id="TIGR00231">
    <property type="entry name" value="small_GTP"/>
    <property type="match status" value="1"/>
</dbReference>
<dbReference type="InterPro" id="IPR000640">
    <property type="entry name" value="EFG_V-like"/>
</dbReference>
<dbReference type="Gene3D" id="3.30.70.870">
    <property type="entry name" value="Elongation Factor G (Translational Gtpase), domain 3"/>
    <property type="match status" value="1"/>
</dbReference>
<dbReference type="Pfam" id="PF00009">
    <property type="entry name" value="GTP_EFTU"/>
    <property type="match status" value="1"/>
</dbReference>
<evidence type="ECO:0000256" key="3">
    <source>
        <dbReference type="ARBA" id="ARBA00023134"/>
    </source>
</evidence>
<feature type="domain" description="Tr-type G" evidence="6">
    <location>
        <begin position="1"/>
        <end position="232"/>
    </location>
</feature>
<keyword evidence="3" id="KW-0342">GTP-binding</keyword>
<dbReference type="CDD" id="cd10912">
    <property type="entry name" value="PIN_YacP-like"/>
    <property type="match status" value="1"/>
</dbReference>
<dbReference type="InterPro" id="IPR005517">
    <property type="entry name" value="Transl_elong_EFG/EF2_IV"/>
</dbReference>
<dbReference type="SMART" id="SM00889">
    <property type="entry name" value="EFG_IV"/>
    <property type="match status" value="1"/>
</dbReference>
<dbReference type="Gene3D" id="3.30.70.240">
    <property type="match status" value="1"/>
</dbReference>
<dbReference type="Gene3D" id="3.30.230.10">
    <property type="match status" value="1"/>
</dbReference>
<organism evidence="7 8">
    <name type="scientific">Catonella massiliensis</name>
    <dbReference type="NCBI Taxonomy" id="2799636"/>
    <lineage>
        <taxon>Bacteria</taxon>
        <taxon>Bacillati</taxon>
        <taxon>Bacillota</taxon>
        <taxon>Clostridia</taxon>
        <taxon>Lachnospirales</taxon>
        <taxon>Lachnospiraceae</taxon>
        <taxon>Catonella</taxon>
    </lineage>
</organism>
<feature type="region of interest" description="Disordered" evidence="5">
    <location>
        <begin position="691"/>
        <end position="715"/>
    </location>
</feature>